<dbReference type="GO" id="GO:0030246">
    <property type="term" value="F:carbohydrate binding"/>
    <property type="evidence" value="ECO:0007669"/>
    <property type="project" value="InterPro"/>
</dbReference>
<dbReference type="InterPro" id="IPR037481">
    <property type="entry name" value="LacX"/>
</dbReference>
<dbReference type="Proteomes" id="UP001144204">
    <property type="component" value="Unassembled WGS sequence"/>
</dbReference>
<dbReference type="PANTHER" id="PTHR11122:SF13">
    <property type="entry name" value="GLUCOSE-6-PHOSPHATE 1-EPIMERASE"/>
    <property type="match status" value="1"/>
</dbReference>
<dbReference type="InterPro" id="IPR014718">
    <property type="entry name" value="GH-type_carb-bd"/>
</dbReference>
<protein>
    <submittedName>
        <fullName evidence="1">Galactose mutarotase</fullName>
    </submittedName>
</protein>
<dbReference type="AlphaFoldDB" id="A0A9W6ESV1"/>
<evidence type="ECO:0000313" key="2">
    <source>
        <dbReference type="Proteomes" id="UP001144204"/>
    </source>
</evidence>
<reference evidence="1" key="1">
    <citation type="submission" date="2022-07" db="EMBL/GenBank/DDBJ databases">
        <authorList>
            <person name="Kouya T."/>
            <person name="Ishiyama Y."/>
        </authorList>
    </citation>
    <scope>NUCLEOTIDE SEQUENCE</scope>
    <source>
        <strain evidence="1">WR16-4</strain>
    </source>
</reference>
<reference evidence="1" key="2">
    <citation type="journal article" date="2023" name="PLoS ONE">
        <title>Philodulcilactobacillus myokoensis gen. nov., sp. nov., a fructophilic, acidophilic, and agar-phobic lactic acid bacterium isolated from fermented vegetable extracts.</title>
        <authorList>
            <person name="Kouya T."/>
            <person name="Ishiyama Y."/>
            <person name="Ohashi S."/>
            <person name="Kumakubo R."/>
            <person name="Yamazaki T."/>
            <person name="Otaki T."/>
        </authorList>
    </citation>
    <scope>NUCLEOTIDE SEQUENCE</scope>
    <source>
        <strain evidence="1">WR16-4</strain>
    </source>
</reference>
<sequence>MMLMTLNNQYLKAKVNTKGAELNSVLENNTEYLWQADPKYWPRHAPILFPIVGRLKGDHYQFNGHSYRMTQHGFARDLEFNVLKHNHEMIELELHDDDETKKIYPFKFQLIVIYQLNQHQINTHLIVKNIDNQSIWFSIGAHPGFNIPIQHDLSTFNNYSINIAPKKMYQRLGLKNSFSDFEHQIEEKITKPIQLTHELFKNDARILELNRKETTVMLSNDIDNHGIALNVNHCPYLGIWSAQNAPFVCIEPWWGIADEINHDSDFKTKIGINHLEPNQKFNAQFNMTFF</sequence>
<accession>A0A9W6ESV1</accession>
<dbReference type="GO" id="GO:0005975">
    <property type="term" value="P:carbohydrate metabolic process"/>
    <property type="evidence" value="ECO:0007669"/>
    <property type="project" value="InterPro"/>
</dbReference>
<proteinExistence type="predicted"/>
<dbReference type="InterPro" id="IPR008183">
    <property type="entry name" value="Aldose_1/G6P_1-epimerase"/>
</dbReference>
<evidence type="ECO:0000313" key="1">
    <source>
        <dbReference type="EMBL" id="GLB46852.1"/>
    </source>
</evidence>
<dbReference type="Pfam" id="PF01263">
    <property type="entry name" value="Aldose_epim"/>
    <property type="match status" value="1"/>
</dbReference>
<gene>
    <name evidence="1" type="ORF">WR164_08310</name>
</gene>
<keyword evidence="2" id="KW-1185">Reference proteome</keyword>
<name>A0A9W6ESV1_9LACO</name>
<dbReference type="GO" id="GO:0016853">
    <property type="term" value="F:isomerase activity"/>
    <property type="evidence" value="ECO:0007669"/>
    <property type="project" value="InterPro"/>
</dbReference>
<dbReference type="SUPFAM" id="SSF74650">
    <property type="entry name" value="Galactose mutarotase-like"/>
    <property type="match status" value="1"/>
</dbReference>
<comment type="caution">
    <text evidence="1">The sequence shown here is derived from an EMBL/GenBank/DDBJ whole genome shotgun (WGS) entry which is preliminary data.</text>
</comment>
<dbReference type="Gene3D" id="2.70.98.10">
    <property type="match status" value="1"/>
</dbReference>
<organism evidence="1 2">
    <name type="scientific">Philodulcilactobacillus myokoensis</name>
    <dbReference type="NCBI Taxonomy" id="2929573"/>
    <lineage>
        <taxon>Bacteria</taxon>
        <taxon>Bacillati</taxon>
        <taxon>Bacillota</taxon>
        <taxon>Bacilli</taxon>
        <taxon>Lactobacillales</taxon>
        <taxon>Lactobacillaceae</taxon>
        <taxon>Philodulcilactobacillus</taxon>
    </lineage>
</organism>
<dbReference type="CDD" id="cd09024">
    <property type="entry name" value="Aldose_epim_lacX"/>
    <property type="match status" value="1"/>
</dbReference>
<dbReference type="RefSeq" id="WP_286136314.1">
    <property type="nucleotide sequence ID" value="NZ_BRPL01000002.1"/>
</dbReference>
<dbReference type="EMBL" id="BRPL01000002">
    <property type="protein sequence ID" value="GLB46852.1"/>
    <property type="molecule type" value="Genomic_DNA"/>
</dbReference>
<dbReference type="PANTHER" id="PTHR11122">
    <property type="entry name" value="APOSPORY-ASSOCIATED PROTEIN C-RELATED"/>
    <property type="match status" value="1"/>
</dbReference>
<dbReference type="InterPro" id="IPR011013">
    <property type="entry name" value="Gal_mutarotase_sf_dom"/>
</dbReference>